<dbReference type="InterPro" id="IPR003593">
    <property type="entry name" value="AAA+_ATPase"/>
</dbReference>
<dbReference type="SMART" id="SM00989">
    <property type="entry name" value="V4R"/>
    <property type="match status" value="1"/>
</dbReference>
<dbReference type="Gene3D" id="1.10.10.60">
    <property type="entry name" value="Homeodomain-like"/>
    <property type="match status" value="1"/>
</dbReference>
<dbReference type="RefSeq" id="WP_205211633.1">
    <property type="nucleotide sequence ID" value="NZ_JAFFZO010000030.1"/>
</dbReference>
<keyword evidence="3" id="KW-0805">Transcription regulation</keyword>
<evidence type="ECO:0000259" key="6">
    <source>
        <dbReference type="PROSITE" id="PS50045"/>
    </source>
</evidence>
<dbReference type="SMART" id="SM00382">
    <property type="entry name" value="AAA"/>
    <property type="match status" value="1"/>
</dbReference>
<evidence type="ECO:0000256" key="3">
    <source>
        <dbReference type="ARBA" id="ARBA00023015"/>
    </source>
</evidence>
<reference evidence="7 8" key="1">
    <citation type="submission" date="2021-02" db="EMBL/GenBank/DDBJ databases">
        <title>A novel species of genus Amphritea isolated from a fishpond in China.</title>
        <authorList>
            <person name="Lu H."/>
        </authorList>
    </citation>
    <scope>NUCLEOTIDE SEQUENCE [LARGE SCALE GENOMIC DNA]</scope>
    <source>
        <strain evidence="7 8">RP18W</strain>
    </source>
</reference>
<dbReference type="InterPro" id="IPR025944">
    <property type="entry name" value="Sigma_54_int_dom_CS"/>
</dbReference>
<evidence type="ECO:0000256" key="2">
    <source>
        <dbReference type="ARBA" id="ARBA00022840"/>
    </source>
</evidence>
<dbReference type="Pfam" id="PF06505">
    <property type="entry name" value="XylR_N"/>
    <property type="match status" value="1"/>
</dbReference>
<dbReference type="InterPro" id="IPR058031">
    <property type="entry name" value="AAA_lid_NorR"/>
</dbReference>
<dbReference type="PROSITE" id="PS00675">
    <property type="entry name" value="SIGMA54_INTERACT_1"/>
    <property type="match status" value="1"/>
</dbReference>
<keyword evidence="2" id="KW-0067">ATP-binding</keyword>
<keyword evidence="1" id="KW-0547">Nucleotide-binding</keyword>
<dbReference type="Pfam" id="PF02954">
    <property type="entry name" value="HTH_8"/>
    <property type="match status" value="1"/>
</dbReference>
<proteinExistence type="predicted"/>
<dbReference type="Pfam" id="PF00158">
    <property type="entry name" value="Sigma54_activat"/>
    <property type="match status" value="1"/>
</dbReference>
<evidence type="ECO:0000313" key="7">
    <source>
        <dbReference type="EMBL" id="MBN0985914.1"/>
    </source>
</evidence>
<dbReference type="InterPro" id="IPR002197">
    <property type="entry name" value="HTH_Fis"/>
</dbReference>
<dbReference type="PROSITE" id="PS00676">
    <property type="entry name" value="SIGMA54_INTERACT_2"/>
    <property type="match status" value="1"/>
</dbReference>
<dbReference type="SUPFAM" id="SSF46689">
    <property type="entry name" value="Homeodomain-like"/>
    <property type="match status" value="1"/>
</dbReference>
<dbReference type="SUPFAM" id="SSF52540">
    <property type="entry name" value="P-loop containing nucleoside triphosphate hydrolases"/>
    <property type="match status" value="1"/>
</dbReference>
<accession>A0ABS2W2I4</accession>
<comment type="caution">
    <text evidence="7">The sequence shown here is derived from an EMBL/GenBank/DDBJ whole genome shotgun (WGS) entry which is preliminary data.</text>
</comment>
<dbReference type="InterPro" id="IPR002078">
    <property type="entry name" value="Sigma_54_int"/>
</dbReference>
<evidence type="ECO:0000256" key="1">
    <source>
        <dbReference type="ARBA" id="ARBA00022741"/>
    </source>
</evidence>
<evidence type="ECO:0000313" key="8">
    <source>
        <dbReference type="Proteomes" id="UP000760472"/>
    </source>
</evidence>
<dbReference type="InterPro" id="IPR024096">
    <property type="entry name" value="NO_sig/Golgi_transp_ligand-bd"/>
</dbReference>
<dbReference type="Gene3D" id="1.10.8.60">
    <property type="match status" value="1"/>
</dbReference>
<dbReference type="SUPFAM" id="SSF111126">
    <property type="entry name" value="Ligand-binding domain in the NO signalling and Golgi transport"/>
    <property type="match status" value="1"/>
</dbReference>
<keyword evidence="5" id="KW-0804">Transcription</keyword>
<dbReference type="PROSITE" id="PS50045">
    <property type="entry name" value="SIGMA54_INTERACT_4"/>
    <property type="match status" value="1"/>
</dbReference>
<keyword evidence="4" id="KW-0238">DNA-binding</keyword>
<feature type="domain" description="Sigma-54 factor interaction" evidence="6">
    <location>
        <begin position="233"/>
        <end position="462"/>
    </location>
</feature>
<organism evidence="7 8">
    <name type="scientific">Amphritea pacifica</name>
    <dbReference type="NCBI Taxonomy" id="2811233"/>
    <lineage>
        <taxon>Bacteria</taxon>
        <taxon>Pseudomonadati</taxon>
        <taxon>Pseudomonadota</taxon>
        <taxon>Gammaproteobacteria</taxon>
        <taxon>Oceanospirillales</taxon>
        <taxon>Oceanospirillaceae</taxon>
        <taxon>Amphritea</taxon>
    </lineage>
</organism>
<dbReference type="EMBL" id="JAFFZP010000001">
    <property type="protein sequence ID" value="MBN0985914.1"/>
    <property type="molecule type" value="Genomic_DNA"/>
</dbReference>
<evidence type="ECO:0000256" key="4">
    <source>
        <dbReference type="ARBA" id="ARBA00023125"/>
    </source>
</evidence>
<dbReference type="InterPro" id="IPR025943">
    <property type="entry name" value="Sigma_54_int_dom_ATP-bd_2"/>
</dbReference>
<dbReference type="Pfam" id="PF25601">
    <property type="entry name" value="AAA_lid_14"/>
    <property type="match status" value="1"/>
</dbReference>
<evidence type="ECO:0000256" key="5">
    <source>
        <dbReference type="ARBA" id="ARBA00023163"/>
    </source>
</evidence>
<dbReference type="CDD" id="cd00009">
    <property type="entry name" value="AAA"/>
    <property type="match status" value="1"/>
</dbReference>
<dbReference type="InterPro" id="IPR027417">
    <property type="entry name" value="P-loop_NTPase"/>
</dbReference>
<dbReference type="Gene3D" id="3.30.1380.20">
    <property type="entry name" value="Trafficking protein particle complex subunit 3"/>
    <property type="match status" value="1"/>
</dbReference>
<dbReference type="InterPro" id="IPR009057">
    <property type="entry name" value="Homeodomain-like_sf"/>
</dbReference>
<keyword evidence="8" id="KW-1185">Reference proteome</keyword>
<name>A0ABS2W2I4_9GAMM</name>
<dbReference type="Gene3D" id="3.40.50.300">
    <property type="entry name" value="P-loop containing nucleotide triphosphate hydrolases"/>
    <property type="match status" value="1"/>
</dbReference>
<gene>
    <name evidence="7" type="ORF">JW498_00875</name>
</gene>
<dbReference type="PANTHER" id="PTHR32071">
    <property type="entry name" value="TRANSCRIPTIONAL REGULATORY PROTEIN"/>
    <property type="match status" value="1"/>
</dbReference>
<dbReference type="PRINTS" id="PR01590">
    <property type="entry name" value="HTHFIS"/>
</dbReference>
<sequence length="558" mass="62109">MKAITQKPDYSILHSAIQNNAENGEIRLLDQRMLLLHGFSLAILRREIIDRMGSDKAREMFSRLGYQQGVEDCRHLKETGIDSIDDLLSIAPLLREKEGFVYNLAIERMQYDDKTGEFWGDYLWENSWEAEAHLDQCGVSGSPACWMMTGYACGFTTAVMGRPVLWREVECRAMGHEHCRVVAMPLEEGDDLYQHLSFMKIEEFISTPKSGRIDLDQLGSDGVKGSSVDLPDLVGTSPAFNRAATLLKKVAATDSTVLFTGESGVGKERFSQALHSISQRADKPFISINCAAIPSELVEAELFGVEKGAFTGATASRPGKFERADGGTLFLDEVSSLPFHAQGKLLRVLQEREIERVGGVDVRSIDIRLVAAANVNLKEEVKQGRFREDLFYRLNVFPIEIPPLRKRKDDIPLLLNLFIHKFSAATGKTVSGITKTAVDALMRYSWPGNIRELVNICERAVILADDQGSLDLEHLFTSEEIMEAQLRDTSTGETSDAAGAMDTRNAVECILDHAASFEEVESMMLDQALHRSAGNISAAARLLSLNRGQFEYRLKKYS</sequence>
<dbReference type="InterPro" id="IPR004096">
    <property type="entry name" value="V4R"/>
</dbReference>
<dbReference type="PROSITE" id="PS00688">
    <property type="entry name" value="SIGMA54_INTERACT_3"/>
    <property type="match status" value="1"/>
</dbReference>
<dbReference type="Pfam" id="PF02830">
    <property type="entry name" value="V4R"/>
    <property type="match status" value="1"/>
</dbReference>
<dbReference type="InterPro" id="IPR010523">
    <property type="entry name" value="XylR_N"/>
</dbReference>
<protein>
    <submittedName>
        <fullName evidence="7">Sigma 54-interacting transcriptional regulator</fullName>
    </submittedName>
</protein>
<dbReference type="Proteomes" id="UP000760472">
    <property type="component" value="Unassembled WGS sequence"/>
</dbReference>
<dbReference type="InterPro" id="IPR025662">
    <property type="entry name" value="Sigma_54_int_dom_ATP-bd_1"/>
</dbReference>